<keyword evidence="4" id="KW-0819">tRNA processing</keyword>
<name>A0A6J6D7A3_9ZZZZ</name>
<feature type="domain" description="Exoribonuclease phosphorolytic" evidence="6">
    <location>
        <begin position="11"/>
        <end position="141"/>
    </location>
</feature>
<dbReference type="CDD" id="cd11362">
    <property type="entry name" value="RNase_PH_bact"/>
    <property type="match status" value="1"/>
</dbReference>
<dbReference type="HAMAP" id="MF_00564">
    <property type="entry name" value="RNase_PH"/>
    <property type="match status" value="1"/>
</dbReference>
<dbReference type="Pfam" id="PF01138">
    <property type="entry name" value="RNase_PH"/>
    <property type="match status" value="1"/>
</dbReference>
<dbReference type="SUPFAM" id="SSF55666">
    <property type="entry name" value="Ribonuclease PH domain 2-like"/>
    <property type="match status" value="1"/>
</dbReference>
<keyword evidence="3" id="KW-0820">tRNA-binding</keyword>
<dbReference type="InterPro" id="IPR036345">
    <property type="entry name" value="ExoRNase_PH_dom2_sf"/>
</dbReference>
<dbReference type="AlphaFoldDB" id="A0A6J6D7A3"/>
<reference evidence="8" key="1">
    <citation type="submission" date="2020-05" db="EMBL/GenBank/DDBJ databases">
        <authorList>
            <person name="Chiriac C."/>
            <person name="Salcher M."/>
            <person name="Ghai R."/>
            <person name="Kavagutti S V."/>
        </authorList>
    </citation>
    <scope>NUCLEOTIDE SEQUENCE</scope>
</reference>
<evidence type="ECO:0000313" key="8">
    <source>
        <dbReference type="EMBL" id="CAB4558649.1"/>
    </source>
</evidence>
<feature type="domain" description="Exoribonuclease phosphorolytic" evidence="7">
    <location>
        <begin position="159"/>
        <end position="227"/>
    </location>
</feature>
<evidence type="ECO:0000256" key="4">
    <source>
        <dbReference type="ARBA" id="ARBA00022694"/>
    </source>
</evidence>
<dbReference type="InterPro" id="IPR001247">
    <property type="entry name" value="ExoRNase_PH_dom1"/>
</dbReference>
<dbReference type="GO" id="GO:0016075">
    <property type="term" value="P:rRNA catabolic process"/>
    <property type="evidence" value="ECO:0007669"/>
    <property type="project" value="TreeGrafter"/>
</dbReference>
<dbReference type="PANTHER" id="PTHR11953">
    <property type="entry name" value="EXOSOME COMPLEX COMPONENT"/>
    <property type="match status" value="1"/>
</dbReference>
<dbReference type="InterPro" id="IPR050080">
    <property type="entry name" value="RNase_PH"/>
</dbReference>
<evidence type="ECO:0000256" key="5">
    <source>
        <dbReference type="ARBA" id="ARBA00022884"/>
    </source>
</evidence>
<dbReference type="Pfam" id="PF03725">
    <property type="entry name" value="RNase_PH_C"/>
    <property type="match status" value="1"/>
</dbReference>
<dbReference type="GO" id="GO:0006364">
    <property type="term" value="P:rRNA processing"/>
    <property type="evidence" value="ECO:0007669"/>
    <property type="project" value="UniProtKB-KW"/>
</dbReference>
<dbReference type="PROSITE" id="PS01277">
    <property type="entry name" value="RIBONUCLEASE_PH"/>
    <property type="match status" value="1"/>
</dbReference>
<dbReference type="InterPro" id="IPR020568">
    <property type="entry name" value="Ribosomal_Su5_D2-typ_SF"/>
</dbReference>
<dbReference type="EMBL" id="CAEZTI010000026">
    <property type="protein sequence ID" value="CAB4558649.1"/>
    <property type="molecule type" value="Genomic_DNA"/>
</dbReference>
<sequence>MTRPDGRTPDQLRPMSFQRDFTEMSAGSVLVTVGRTRVLCTASIDEDVPRWMKGSGKGWVTAEYSMLPGSSPERVDREAAKGKQSGRTVEIQRLIGRSLRVACDMRALGERQVVVDCDVLQADGGTRTASICGGFLALHDALTRLVQSGAIKENPLHSYVAAISVGVCNGVPVLDLPYVEDSTAEVDMNVVMLRPVGGGESRFVEVQGTAEGVAFSRNELDQLLQLADSGLHRIFDLQSGLLSEAPPARPMSR</sequence>
<keyword evidence="2" id="KW-0698">rRNA processing</keyword>
<organism evidence="8">
    <name type="scientific">freshwater metagenome</name>
    <dbReference type="NCBI Taxonomy" id="449393"/>
    <lineage>
        <taxon>unclassified sequences</taxon>
        <taxon>metagenomes</taxon>
        <taxon>ecological metagenomes</taxon>
    </lineage>
</organism>
<dbReference type="GO" id="GO:0009022">
    <property type="term" value="F:tRNA nucleotidyltransferase activity"/>
    <property type="evidence" value="ECO:0007669"/>
    <property type="project" value="InterPro"/>
</dbReference>
<dbReference type="GO" id="GO:0008033">
    <property type="term" value="P:tRNA processing"/>
    <property type="evidence" value="ECO:0007669"/>
    <property type="project" value="UniProtKB-KW"/>
</dbReference>
<evidence type="ECO:0000259" key="7">
    <source>
        <dbReference type="Pfam" id="PF03725"/>
    </source>
</evidence>
<gene>
    <name evidence="8" type="ORF">UFOPK1619_00239</name>
</gene>
<keyword evidence="5" id="KW-0694">RNA-binding</keyword>
<proteinExistence type="inferred from homology"/>
<accession>A0A6J6D7A3</accession>
<dbReference type="SUPFAM" id="SSF54211">
    <property type="entry name" value="Ribosomal protein S5 domain 2-like"/>
    <property type="match status" value="1"/>
</dbReference>
<evidence type="ECO:0000259" key="6">
    <source>
        <dbReference type="Pfam" id="PF01138"/>
    </source>
</evidence>
<dbReference type="InterPro" id="IPR018336">
    <property type="entry name" value="RNase_PH_CS"/>
</dbReference>
<dbReference type="InterPro" id="IPR002381">
    <property type="entry name" value="RNase_PH_bac-type"/>
</dbReference>
<dbReference type="Gene3D" id="3.30.230.70">
    <property type="entry name" value="GHMP Kinase, N-terminal domain"/>
    <property type="match status" value="1"/>
</dbReference>
<evidence type="ECO:0000256" key="1">
    <source>
        <dbReference type="ARBA" id="ARBA00006678"/>
    </source>
</evidence>
<dbReference type="FunFam" id="3.30.230.70:FF:000003">
    <property type="entry name" value="Ribonuclease PH"/>
    <property type="match status" value="1"/>
</dbReference>
<evidence type="ECO:0000256" key="2">
    <source>
        <dbReference type="ARBA" id="ARBA00022552"/>
    </source>
</evidence>
<dbReference type="InterPro" id="IPR027408">
    <property type="entry name" value="PNPase/RNase_PH_dom_sf"/>
</dbReference>
<dbReference type="GO" id="GO:0000049">
    <property type="term" value="F:tRNA binding"/>
    <property type="evidence" value="ECO:0007669"/>
    <property type="project" value="UniProtKB-KW"/>
</dbReference>
<comment type="similarity">
    <text evidence="1">Belongs to the RNase PH family.</text>
</comment>
<dbReference type="NCBIfam" id="TIGR01966">
    <property type="entry name" value="RNasePH"/>
    <property type="match status" value="1"/>
</dbReference>
<evidence type="ECO:0000256" key="3">
    <source>
        <dbReference type="ARBA" id="ARBA00022555"/>
    </source>
</evidence>
<dbReference type="InterPro" id="IPR015847">
    <property type="entry name" value="ExoRNase_PH_dom2"/>
</dbReference>
<protein>
    <submittedName>
        <fullName evidence="8">Unannotated protein</fullName>
    </submittedName>
</protein>
<dbReference type="PANTHER" id="PTHR11953:SF0">
    <property type="entry name" value="EXOSOME COMPLEX COMPONENT RRP41"/>
    <property type="match status" value="1"/>
</dbReference>